<accession>A5CES1</accession>
<protein>
    <submittedName>
        <fullName evidence="1">Uncharacterized protein</fullName>
    </submittedName>
</protein>
<evidence type="ECO:0000313" key="1">
    <source>
        <dbReference type="EMBL" id="CAM80721.1"/>
    </source>
</evidence>
<proteinExistence type="predicted"/>
<dbReference type="AlphaFoldDB" id="A5CES1"/>
<evidence type="ECO:0000313" key="2">
    <source>
        <dbReference type="Proteomes" id="UP000001565"/>
    </source>
</evidence>
<gene>
    <name evidence="1" type="ordered locus">OTBS_1626</name>
</gene>
<sequence length="76" mass="9022">METKMNTGMKTKLMKLVEVINQKPWLKYSLFFVLMSVATYVNYKLVSKDRPELFDSKLAKQKREESLQHQNSSKYT</sequence>
<dbReference type="Proteomes" id="UP000001565">
    <property type="component" value="Chromosome"/>
</dbReference>
<dbReference type="EMBL" id="AM494475">
    <property type="protein sequence ID" value="CAM80721.1"/>
    <property type="molecule type" value="Genomic_DNA"/>
</dbReference>
<dbReference type="RefSeq" id="WP_011944975.1">
    <property type="nucleotide sequence ID" value="NC_009488.1"/>
</dbReference>
<reference evidence="1 2" key="1">
    <citation type="journal article" date="2007" name="Proc. Natl. Acad. Sci. U.S.A.">
        <title>The Orientia tsutsugamushi genome reveals massive proliferation of conjugative type IV secretion system and host-cell interaction genes.</title>
        <authorList>
            <person name="Cho N.-H."/>
            <person name="Kim H.-R."/>
            <person name="Lee J.-H."/>
            <person name="Kim S.-Y."/>
            <person name="Kim J."/>
            <person name="Cha S."/>
            <person name="Kim S.-Y."/>
            <person name="Darby A.C."/>
            <person name="Fuxelius H.-H."/>
            <person name="Yin J."/>
            <person name="Kim J.H."/>
            <person name="Kim J."/>
            <person name="Lee S.J."/>
            <person name="Koh Y.-S."/>
            <person name="Jang W.-J."/>
            <person name="Park K.-H."/>
            <person name="Andersson S.G.E."/>
            <person name="Choi M.-S."/>
            <person name="Kim I.-S."/>
        </authorList>
    </citation>
    <scope>NUCLEOTIDE SEQUENCE [LARGE SCALE GENOMIC DNA]</scope>
    <source>
        <strain evidence="1 2">Boryong</strain>
    </source>
</reference>
<dbReference type="HOGENOM" id="CLU_2650957_0_0_5"/>
<name>A5CES1_ORITB</name>
<organism evidence="1 2">
    <name type="scientific">Orientia tsutsugamushi (strain Boryong)</name>
    <name type="common">Rickettsia tsutsugamushi</name>
    <dbReference type="NCBI Taxonomy" id="357244"/>
    <lineage>
        <taxon>Bacteria</taxon>
        <taxon>Pseudomonadati</taxon>
        <taxon>Pseudomonadota</taxon>
        <taxon>Alphaproteobacteria</taxon>
        <taxon>Rickettsiales</taxon>
        <taxon>Rickettsiaceae</taxon>
        <taxon>Rickettsieae</taxon>
        <taxon>Orientia</taxon>
    </lineage>
</organism>
<dbReference type="KEGG" id="ots:OTBS_1626"/>